<organism evidence="3 4">
    <name type="scientific">Rhodopseudomonas palustris</name>
    <dbReference type="NCBI Taxonomy" id="1076"/>
    <lineage>
        <taxon>Bacteria</taxon>
        <taxon>Pseudomonadati</taxon>
        <taxon>Pseudomonadota</taxon>
        <taxon>Alphaproteobacteria</taxon>
        <taxon>Hyphomicrobiales</taxon>
        <taxon>Nitrobacteraceae</taxon>
        <taxon>Rhodopseudomonas</taxon>
    </lineage>
</organism>
<name>A0A933S1S2_RHOPL</name>
<accession>A0A933S1S2</accession>
<protein>
    <submittedName>
        <fullName evidence="3">Alpha/beta hydrolase</fullName>
    </submittedName>
</protein>
<evidence type="ECO:0000313" key="3">
    <source>
        <dbReference type="EMBL" id="MBI5132583.1"/>
    </source>
</evidence>
<proteinExistence type="predicted"/>
<dbReference type="EMBL" id="JACRJB010000068">
    <property type="protein sequence ID" value="MBI5132583.1"/>
    <property type="molecule type" value="Genomic_DNA"/>
</dbReference>
<reference evidence="3" key="1">
    <citation type="submission" date="2020-07" db="EMBL/GenBank/DDBJ databases">
        <title>Huge and variable diversity of episymbiotic CPR bacteria and DPANN archaea in groundwater ecosystems.</title>
        <authorList>
            <person name="He C.Y."/>
            <person name="Keren R."/>
            <person name="Whittaker M."/>
            <person name="Farag I.F."/>
            <person name="Doudna J."/>
            <person name="Cate J.H.D."/>
            <person name="Banfield J.F."/>
        </authorList>
    </citation>
    <scope>NUCLEOTIDE SEQUENCE</scope>
    <source>
        <strain evidence="3">NC_groundwater_1818_Pr3_B-0.1um_66_35</strain>
    </source>
</reference>
<dbReference type="PANTHER" id="PTHR48081">
    <property type="entry name" value="AB HYDROLASE SUPERFAMILY PROTEIN C4A8.06C"/>
    <property type="match status" value="1"/>
</dbReference>
<dbReference type="Gene3D" id="3.40.50.1820">
    <property type="entry name" value="alpha/beta hydrolase"/>
    <property type="match status" value="1"/>
</dbReference>
<keyword evidence="1 3" id="KW-0378">Hydrolase</keyword>
<dbReference type="InterPro" id="IPR050300">
    <property type="entry name" value="GDXG_lipolytic_enzyme"/>
</dbReference>
<dbReference type="AlphaFoldDB" id="A0A933S1S2"/>
<dbReference type="InterPro" id="IPR013094">
    <property type="entry name" value="AB_hydrolase_3"/>
</dbReference>
<dbReference type="GO" id="GO:0016787">
    <property type="term" value="F:hydrolase activity"/>
    <property type="evidence" value="ECO:0007669"/>
    <property type="project" value="UniProtKB-KW"/>
</dbReference>
<sequence length="307" mass="32097">MTDMTLDPEFAAILAAMAGTQAPSILTGDIAQMRGFLSAISPQGGPEMARIEDSQAGGVPVRGYWPTEAVRGRIVLFHGGGWVLGSVADYDHFARTLATQTGCQVLSVDYRLAPEHPFPAAVEDAWSVIRSITDDGPLFVAGDSAGGNLSAVVAQLARDHGGPRIDGQILIYPSVAGDADSAGMRAFVPPMMSREEIAAYYDLYVPARADREDLRFAPLSGLLENLPPALVVVAGADLFTAEATLYANALGETGVPVVVHHQPGVPHAYLTLFPGTQAAIRTMSVIGDFVAACIDAGPAVDAKGISK</sequence>
<gene>
    <name evidence="3" type="ORF">HZA66_24350</name>
</gene>
<dbReference type="PANTHER" id="PTHR48081:SF8">
    <property type="entry name" value="ALPHA_BETA HYDROLASE FOLD-3 DOMAIN-CONTAINING PROTEIN-RELATED"/>
    <property type="match status" value="1"/>
</dbReference>
<evidence type="ECO:0000313" key="4">
    <source>
        <dbReference type="Proteomes" id="UP000782519"/>
    </source>
</evidence>
<dbReference type="Proteomes" id="UP000782519">
    <property type="component" value="Unassembled WGS sequence"/>
</dbReference>
<feature type="domain" description="Alpha/beta hydrolase fold-3" evidence="2">
    <location>
        <begin position="74"/>
        <end position="270"/>
    </location>
</feature>
<evidence type="ECO:0000259" key="2">
    <source>
        <dbReference type="Pfam" id="PF07859"/>
    </source>
</evidence>
<evidence type="ECO:0000256" key="1">
    <source>
        <dbReference type="ARBA" id="ARBA00022801"/>
    </source>
</evidence>
<dbReference type="SUPFAM" id="SSF53474">
    <property type="entry name" value="alpha/beta-Hydrolases"/>
    <property type="match status" value="1"/>
</dbReference>
<dbReference type="InterPro" id="IPR029058">
    <property type="entry name" value="AB_hydrolase_fold"/>
</dbReference>
<comment type="caution">
    <text evidence="3">The sequence shown here is derived from an EMBL/GenBank/DDBJ whole genome shotgun (WGS) entry which is preliminary data.</text>
</comment>
<dbReference type="Pfam" id="PF07859">
    <property type="entry name" value="Abhydrolase_3"/>
    <property type="match status" value="1"/>
</dbReference>